<dbReference type="PANTHER" id="PTHR48043:SF145">
    <property type="entry name" value="FI06409P-RELATED"/>
    <property type="match status" value="1"/>
</dbReference>
<evidence type="ECO:0000256" key="7">
    <source>
        <dbReference type="RuleBase" id="RU362059"/>
    </source>
</evidence>
<dbReference type="Pfam" id="PF00201">
    <property type="entry name" value="UDPGT"/>
    <property type="match status" value="1"/>
</dbReference>
<dbReference type="PANTHER" id="PTHR48043">
    <property type="entry name" value="EG:EG0003.4 PROTEIN-RELATED"/>
    <property type="match status" value="1"/>
</dbReference>
<proteinExistence type="inferred from homology"/>
<gene>
    <name evidence="8" type="ORF">CYNAS_LOCUS15523</name>
</gene>
<comment type="similarity">
    <text evidence="1 6">Belongs to the UDP-glycosyltransferase family.</text>
</comment>
<protein>
    <recommendedName>
        <fullName evidence="7">UDP-glucuronosyltransferase</fullName>
        <ecNumber evidence="7">2.4.1.17</ecNumber>
    </recommendedName>
</protein>
<dbReference type="FunFam" id="3.40.50.2000:FF:000021">
    <property type="entry name" value="UDP-glucuronosyltransferase"/>
    <property type="match status" value="1"/>
</dbReference>
<dbReference type="EC" id="2.4.1.17" evidence="7"/>
<keyword evidence="7" id="KW-0472">Membrane</keyword>
<dbReference type="SUPFAM" id="SSF53756">
    <property type="entry name" value="UDP-Glycosyltransferase/glycogen phosphorylase"/>
    <property type="match status" value="1"/>
</dbReference>
<dbReference type="InterPro" id="IPR002213">
    <property type="entry name" value="UDP_glucos_trans"/>
</dbReference>
<evidence type="ECO:0000256" key="2">
    <source>
        <dbReference type="ARBA" id="ARBA00022676"/>
    </source>
</evidence>
<keyword evidence="3 6" id="KW-0808">Transferase</keyword>
<keyword evidence="7" id="KW-0812">Transmembrane</keyword>
<dbReference type="GO" id="GO:0016020">
    <property type="term" value="C:membrane"/>
    <property type="evidence" value="ECO:0007669"/>
    <property type="project" value="UniProtKB-SubCell"/>
</dbReference>
<dbReference type="EMBL" id="CATQJL010000305">
    <property type="protein sequence ID" value="CAJ0603540.1"/>
    <property type="molecule type" value="Genomic_DNA"/>
</dbReference>
<evidence type="ECO:0000256" key="5">
    <source>
        <dbReference type="ARBA" id="ARBA00047475"/>
    </source>
</evidence>
<sequence>MMLIKCLIFFATFLGFIGAYKIAVFVPYFVKSQVVFNNRVAEALSKNGHDVTLILVAALDGFDTKGVKAPDDVKTYYLNASFGMKAEDFDKDLERYVFEDIAIWDHRQQAFLGRASSLYLGSCRKMVENNKFLAWISAEKFDLAIAYVANLCTVGIIHHAKIPTWIWLNSAPLFDFVAYYMGMPLIPSYVPPMVLDSSDVMNFKERINSFIINLIFVPLWKRMLPDKETAIFREVLDPNFPDLTELGKRCPLVMVNTNDLYDFPRPTLAKIVNIGGVGFQKNEVKPLNSKFQKIVDRAKGIILFSFGTVTPSDKMPISWKMAFINAFKKFPDYQFLWRYVGTDLKDKLPPNAHAFEWLPQSDLLHHSKTKAFITHGGCNSLQEAISAGVPLVVIPLGNDQPRNARLAERHHFAVRISKSDVCAHKVAEALGKVLNDQSYAKNITRLSKMLEKQPVKPSKLLVSWVEFVAEFKTLENLVPAGTKLNFIQYYSLDVIAFLFSIAAVLVFIAYKLMRWDLSGKGW</sequence>
<dbReference type="Proteomes" id="UP001176961">
    <property type="component" value="Unassembled WGS sequence"/>
</dbReference>
<evidence type="ECO:0000313" key="9">
    <source>
        <dbReference type="Proteomes" id="UP001176961"/>
    </source>
</evidence>
<feature type="transmembrane region" description="Helical" evidence="7">
    <location>
        <begin position="489"/>
        <end position="510"/>
    </location>
</feature>
<evidence type="ECO:0000256" key="1">
    <source>
        <dbReference type="ARBA" id="ARBA00009995"/>
    </source>
</evidence>
<keyword evidence="4" id="KW-0732">Signal</keyword>
<accession>A0AA36H4D4</accession>
<dbReference type="GO" id="GO:0015020">
    <property type="term" value="F:glucuronosyltransferase activity"/>
    <property type="evidence" value="ECO:0007669"/>
    <property type="project" value="UniProtKB-EC"/>
</dbReference>
<dbReference type="PROSITE" id="PS00375">
    <property type="entry name" value="UDPGT"/>
    <property type="match status" value="1"/>
</dbReference>
<comment type="subcellular location">
    <subcellularLocation>
        <location evidence="7">Membrane</location>
        <topology evidence="7">Single-pass membrane protein</topology>
    </subcellularLocation>
</comment>
<comment type="caution">
    <text evidence="8">The sequence shown here is derived from an EMBL/GenBank/DDBJ whole genome shotgun (WGS) entry which is preliminary data.</text>
</comment>
<dbReference type="InterPro" id="IPR035595">
    <property type="entry name" value="UDP_glycos_trans_CS"/>
</dbReference>
<evidence type="ECO:0000313" key="8">
    <source>
        <dbReference type="EMBL" id="CAJ0603540.1"/>
    </source>
</evidence>
<comment type="catalytic activity">
    <reaction evidence="5 7">
        <text>glucuronate acceptor + UDP-alpha-D-glucuronate = acceptor beta-D-glucuronoside + UDP + H(+)</text>
        <dbReference type="Rhea" id="RHEA:21032"/>
        <dbReference type="ChEBI" id="CHEBI:15378"/>
        <dbReference type="ChEBI" id="CHEBI:58052"/>
        <dbReference type="ChEBI" id="CHEBI:58223"/>
        <dbReference type="ChEBI" id="CHEBI:132367"/>
        <dbReference type="ChEBI" id="CHEBI:132368"/>
        <dbReference type="EC" id="2.4.1.17"/>
    </reaction>
</comment>
<dbReference type="CDD" id="cd03784">
    <property type="entry name" value="GT1_Gtf-like"/>
    <property type="match status" value="1"/>
</dbReference>
<organism evidence="8 9">
    <name type="scientific">Cylicocyclus nassatus</name>
    <name type="common">Nematode worm</name>
    <dbReference type="NCBI Taxonomy" id="53992"/>
    <lineage>
        <taxon>Eukaryota</taxon>
        <taxon>Metazoa</taxon>
        <taxon>Ecdysozoa</taxon>
        <taxon>Nematoda</taxon>
        <taxon>Chromadorea</taxon>
        <taxon>Rhabditida</taxon>
        <taxon>Rhabditina</taxon>
        <taxon>Rhabditomorpha</taxon>
        <taxon>Strongyloidea</taxon>
        <taxon>Strongylidae</taxon>
        <taxon>Cylicocyclus</taxon>
    </lineage>
</organism>
<dbReference type="AlphaFoldDB" id="A0AA36H4D4"/>
<name>A0AA36H4D4_CYLNA</name>
<evidence type="ECO:0000256" key="6">
    <source>
        <dbReference type="RuleBase" id="RU003718"/>
    </source>
</evidence>
<keyword evidence="7" id="KW-1133">Transmembrane helix</keyword>
<keyword evidence="2 6" id="KW-0328">Glycosyltransferase</keyword>
<dbReference type="Gene3D" id="3.40.50.2000">
    <property type="entry name" value="Glycogen Phosphorylase B"/>
    <property type="match status" value="1"/>
</dbReference>
<evidence type="ECO:0000256" key="4">
    <source>
        <dbReference type="ARBA" id="ARBA00022729"/>
    </source>
</evidence>
<reference evidence="8" key="1">
    <citation type="submission" date="2023-07" db="EMBL/GenBank/DDBJ databases">
        <authorList>
            <consortium name="CYATHOMIX"/>
        </authorList>
    </citation>
    <scope>NUCLEOTIDE SEQUENCE</scope>
    <source>
        <strain evidence="8">N/A</strain>
    </source>
</reference>
<dbReference type="InterPro" id="IPR050271">
    <property type="entry name" value="UDP-glycosyltransferase"/>
</dbReference>
<keyword evidence="9" id="KW-1185">Reference proteome</keyword>
<evidence type="ECO:0000256" key="3">
    <source>
        <dbReference type="ARBA" id="ARBA00022679"/>
    </source>
</evidence>